<organism evidence="7 8">
    <name type="scientific">Rhodnius prolixus</name>
    <name type="common">Triatomid bug</name>
    <dbReference type="NCBI Taxonomy" id="13249"/>
    <lineage>
        <taxon>Eukaryota</taxon>
        <taxon>Metazoa</taxon>
        <taxon>Ecdysozoa</taxon>
        <taxon>Arthropoda</taxon>
        <taxon>Hexapoda</taxon>
        <taxon>Insecta</taxon>
        <taxon>Pterygota</taxon>
        <taxon>Neoptera</taxon>
        <taxon>Paraneoptera</taxon>
        <taxon>Hemiptera</taxon>
        <taxon>Heteroptera</taxon>
        <taxon>Panheteroptera</taxon>
        <taxon>Cimicomorpha</taxon>
        <taxon>Reduviidae</taxon>
        <taxon>Triatominae</taxon>
        <taxon>Rhodnius</taxon>
    </lineage>
</organism>
<reference evidence="7" key="1">
    <citation type="submission" date="2015-05" db="UniProtKB">
        <authorList>
            <consortium name="EnsemblMetazoa"/>
        </authorList>
    </citation>
    <scope>IDENTIFICATION</scope>
</reference>
<proteinExistence type="predicted"/>
<dbReference type="EMBL" id="ACPB03015511">
    <property type="status" value="NOT_ANNOTATED_CDS"/>
    <property type="molecule type" value="Genomic_DNA"/>
</dbReference>
<dbReference type="GO" id="GO:0097192">
    <property type="term" value="P:extrinsic apoptotic signaling pathway in absence of ligand"/>
    <property type="evidence" value="ECO:0007669"/>
    <property type="project" value="TreeGrafter"/>
</dbReference>
<dbReference type="InParanoid" id="T1HXK1"/>
<dbReference type="GO" id="GO:0051400">
    <property type="term" value="F:BH domain binding"/>
    <property type="evidence" value="ECO:0007669"/>
    <property type="project" value="TreeGrafter"/>
</dbReference>
<dbReference type="InterPro" id="IPR036834">
    <property type="entry name" value="Bcl-2-like_sf"/>
</dbReference>
<dbReference type="HOGENOM" id="CLU_1284712_0_0_1"/>
<protein>
    <submittedName>
        <fullName evidence="7">Uncharacterized protein</fullName>
    </submittedName>
</protein>
<dbReference type="AlphaFoldDB" id="T1HXK1"/>
<dbReference type="GO" id="GO:0005741">
    <property type="term" value="C:mitochondrial outer membrane"/>
    <property type="evidence" value="ECO:0007669"/>
    <property type="project" value="TreeGrafter"/>
</dbReference>
<evidence type="ECO:0000313" key="7">
    <source>
        <dbReference type="EnsemblMetazoa" id="RPRC008771-PA"/>
    </source>
</evidence>
<dbReference type="InterPro" id="IPR026298">
    <property type="entry name" value="Bcl-2_fam"/>
</dbReference>
<dbReference type="GO" id="GO:0001836">
    <property type="term" value="P:release of cytochrome c from mitochondria"/>
    <property type="evidence" value="ECO:0007669"/>
    <property type="project" value="TreeGrafter"/>
</dbReference>
<dbReference type="VEuPathDB" id="VectorBase:RPRC008771"/>
<evidence type="ECO:0000256" key="4">
    <source>
        <dbReference type="ARBA" id="ARBA00023136"/>
    </source>
</evidence>
<feature type="region of interest" description="Disordered" evidence="5">
    <location>
        <begin position="1"/>
        <end position="55"/>
    </location>
</feature>
<dbReference type="EnsemblMetazoa" id="RPRC008771-RA">
    <property type="protein sequence ID" value="RPRC008771-PA"/>
    <property type="gene ID" value="RPRC008771"/>
</dbReference>
<comment type="subcellular location">
    <subcellularLocation>
        <location evidence="1">Membrane</location>
        <topology evidence="1">Single-pass membrane protein</topology>
    </subcellularLocation>
</comment>
<evidence type="ECO:0000256" key="5">
    <source>
        <dbReference type="SAM" id="MobiDB-lite"/>
    </source>
</evidence>
<dbReference type="GO" id="GO:0042981">
    <property type="term" value="P:regulation of apoptotic process"/>
    <property type="evidence" value="ECO:0007669"/>
    <property type="project" value="InterPro"/>
</dbReference>
<dbReference type="PANTHER" id="PTHR11256">
    <property type="entry name" value="BCL-2 RELATED"/>
    <property type="match status" value="1"/>
</dbReference>
<evidence type="ECO:0000256" key="1">
    <source>
        <dbReference type="ARBA" id="ARBA00004167"/>
    </source>
</evidence>
<evidence type="ECO:0000313" key="8">
    <source>
        <dbReference type="Proteomes" id="UP000015103"/>
    </source>
</evidence>
<dbReference type="STRING" id="13249.T1HXK1"/>
<dbReference type="GO" id="GO:0008630">
    <property type="term" value="P:intrinsic apoptotic signaling pathway in response to DNA damage"/>
    <property type="evidence" value="ECO:0007669"/>
    <property type="project" value="TreeGrafter"/>
</dbReference>
<evidence type="ECO:0000256" key="2">
    <source>
        <dbReference type="ARBA" id="ARBA00022692"/>
    </source>
</evidence>
<dbReference type="FunCoup" id="T1HXK1">
    <property type="interactions" value="261"/>
</dbReference>
<dbReference type="SUPFAM" id="SSF56854">
    <property type="entry name" value="Bcl-2 inhibitors of programmed cell death"/>
    <property type="match status" value="1"/>
</dbReference>
<dbReference type="Proteomes" id="UP000015103">
    <property type="component" value="Unassembled WGS sequence"/>
</dbReference>
<keyword evidence="8" id="KW-1185">Reference proteome</keyword>
<accession>T1HXK1</accession>
<dbReference type="EMBL" id="ACPB03015510">
    <property type="status" value="NOT_ANNOTATED_CDS"/>
    <property type="molecule type" value="Genomic_DNA"/>
</dbReference>
<evidence type="ECO:0000256" key="6">
    <source>
        <dbReference type="SAM" id="Phobius"/>
    </source>
</evidence>
<sequence length="215" mass="23200">MPRSNTIRITVSGADVAGDEKREGEMSSCQNRRKFSSPASLLSPPLPPPAAQAQPRRFSNVGITARKFSQTLGWGGKVGAELTAEIVDQGRALCAQYIRSRLKRTGIFSKKCGLQRLRSAATLPGGFVVRQVLPELISIGAELERLHPKVAMATSIENDLATWIAENGGWPGLCSYCKPPSTEISLSSFVGFLGALVAAAFLIVLILRWFGRFAI</sequence>
<keyword evidence="4 6" id="KW-0472">Membrane</keyword>
<feature type="transmembrane region" description="Helical" evidence="6">
    <location>
        <begin position="189"/>
        <end position="210"/>
    </location>
</feature>
<name>T1HXK1_RHOPR</name>
<dbReference type="Gene3D" id="1.10.437.10">
    <property type="entry name" value="Blc2-like"/>
    <property type="match status" value="2"/>
</dbReference>
<dbReference type="PANTHER" id="PTHR11256:SF48">
    <property type="entry name" value="BCL-2-RELATED OVARIAN KILLER PROTEIN"/>
    <property type="match status" value="1"/>
</dbReference>
<keyword evidence="3 6" id="KW-1133">Transmembrane helix</keyword>
<evidence type="ECO:0000256" key="3">
    <source>
        <dbReference type="ARBA" id="ARBA00022989"/>
    </source>
</evidence>
<dbReference type="eggNOG" id="KOG4728">
    <property type="taxonomic scope" value="Eukaryota"/>
</dbReference>
<keyword evidence="2 6" id="KW-0812">Transmembrane</keyword>